<evidence type="ECO:0000313" key="1">
    <source>
        <dbReference type="EMBL" id="EAY01144.1"/>
    </source>
</evidence>
<dbReference type="SMR" id="A2F1U4"/>
<evidence type="ECO:0000313" key="2">
    <source>
        <dbReference type="Proteomes" id="UP000001542"/>
    </source>
</evidence>
<proteinExistence type="predicted"/>
<dbReference type="VEuPathDB" id="TrichDB:TVAGG3_0037970"/>
<organism evidence="1 2">
    <name type="scientific">Trichomonas vaginalis (strain ATCC PRA-98 / G3)</name>
    <dbReference type="NCBI Taxonomy" id="412133"/>
    <lineage>
        <taxon>Eukaryota</taxon>
        <taxon>Metamonada</taxon>
        <taxon>Parabasalia</taxon>
        <taxon>Trichomonadida</taxon>
        <taxon>Trichomonadidae</taxon>
        <taxon>Trichomonas</taxon>
    </lineage>
</organism>
<sequence>MITHFDVSKFKDEAEKEKMIQEFADFSDLTRRDLDDIFHIYKRKVLAIFFLEPFACIFGNYLNKLIKDLFDPIHKYLIDIQTNILGLWDRYKDKIRPEFKETRPYKVAFAKHNFIRKIPDKPPFHFEIESDYDSRTDEQNSLLPDELSEPILKYRSDDEIT</sequence>
<reference evidence="1" key="1">
    <citation type="submission" date="2006-10" db="EMBL/GenBank/DDBJ databases">
        <authorList>
            <person name="Amadeo P."/>
            <person name="Zhao Q."/>
            <person name="Wortman J."/>
            <person name="Fraser-Liggett C."/>
            <person name="Carlton J."/>
        </authorList>
    </citation>
    <scope>NUCLEOTIDE SEQUENCE</scope>
    <source>
        <strain evidence="1">G3</strain>
    </source>
</reference>
<keyword evidence="2" id="KW-1185">Reference proteome</keyword>
<dbReference type="EMBL" id="DS113577">
    <property type="protein sequence ID" value="EAY01144.1"/>
    <property type="molecule type" value="Genomic_DNA"/>
</dbReference>
<dbReference type="AlphaFoldDB" id="A2F1U4"/>
<dbReference type="Proteomes" id="UP000001542">
    <property type="component" value="Unassembled WGS sequence"/>
</dbReference>
<dbReference type="RefSeq" id="XP_001313996.1">
    <property type="nucleotide sequence ID" value="XM_001313991.1"/>
</dbReference>
<reference evidence="1" key="2">
    <citation type="journal article" date="2007" name="Science">
        <title>Draft genome sequence of the sexually transmitted pathogen Trichomonas vaginalis.</title>
        <authorList>
            <person name="Carlton J.M."/>
            <person name="Hirt R.P."/>
            <person name="Silva J.C."/>
            <person name="Delcher A.L."/>
            <person name="Schatz M."/>
            <person name="Zhao Q."/>
            <person name="Wortman J.R."/>
            <person name="Bidwell S.L."/>
            <person name="Alsmark U.C.M."/>
            <person name="Besteiro S."/>
            <person name="Sicheritz-Ponten T."/>
            <person name="Noel C.J."/>
            <person name="Dacks J.B."/>
            <person name="Foster P.G."/>
            <person name="Simillion C."/>
            <person name="Van de Peer Y."/>
            <person name="Miranda-Saavedra D."/>
            <person name="Barton G.J."/>
            <person name="Westrop G.D."/>
            <person name="Mueller S."/>
            <person name="Dessi D."/>
            <person name="Fiori P.L."/>
            <person name="Ren Q."/>
            <person name="Paulsen I."/>
            <person name="Zhang H."/>
            <person name="Bastida-Corcuera F.D."/>
            <person name="Simoes-Barbosa A."/>
            <person name="Brown M.T."/>
            <person name="Hayes R.D."/>
            <person name="Mukherjee M."/>
            <person name="Okumura C.Y."/>
            <person name="Schneider R."/>
            <person name="Smith A.J."/>
            <person name="Vanacova S."/>
            <person name="Villalvazo M."/>
            <person name="Haas B.J."/>
            <person name="Pertea M."/>
            <person name="Feldblyum T.V."/>
            <person name="Utterback T.R."/>
            <person name="Shu C.L."/>
            <person name="Osoegawa K."/>
            <person name="de Jong P.J."/>
            <person name="Hrdy I."/>
            <person name="Horvathova L."/>
            <person name="Zubacova Z."/>
            <person name="Dolezal P."/>
            <person name="Malik S.B."/>
            <person name="Logsdon J.M. Jr."/>
            <person name="Henze K."/>
            <person name="Gupta A."/>
            <person name="Wang C.C."/>
            <person name="Dunne R.L."/>
            <person name="Upcroft J.A."/>
            <person name="Upcroft P."/>
            <person name="White O."/>
            <person name="Salzberg S.L."/>
            <person name="Tang P."/>
            <person name="Chiu C.-H."/>
            <person name="Lee Y.-S."/>
            <person name="Embley T.M."/>
            <person name="Coombs G.H."/>
            <person name="Mottram J.C."/>
            <person name="Tachezy J."/>
            <person name="Fraser-Liggett C.M."/>
            <person name="Johnson P.J."/>
        </authorList>
    </citation>
    <scope>NUCLEOTIDE SEQUENCE [LARGE SCALE GENOMIC DNA]</scope>
    <source>
        <strain evidence="1">G3</strain>
    </source>
</reference>
<dbReference type="VEuPathDB" id="TrichDB:TVAG_040490"/>
<dbReference type="KEGG" id="tva:4758969"/>
<gene>
    <name evidence="1" type="ORF">TVAG_040490</name>
</gene>
<name>A2F1U4_TRIV3</name>
<accession>A2F1U4</accession>
<protein>
    <submittedName>
        <fullName evidence="1">Uncharacterized protein</fullName>
    </submittedName>
</protein>
<dbReference type="InParanoid" id="A2F1U4"/>